<evidence type="ECO:0000256" key="7">
    <source>
        <dbReference type="ARBA" id="ARBA00022840"/>
    </source>
</evidence>
<dbReference type="InterPro" id="IPR011006">
    <property type="entry name" value="CheY-like_superfamily"/>
</dbReference>
<dbReference type="EMBL" id="CP000859">
    <property type="protein sequence ID" value="ABW66791.1"/>
    <property type="molecule type" value="Genomic_DNA"/>
</dbReference>
<dbReference type="InterPro" id="IPR035965">
    <property type="entry name" value="PAS-like_dom_sf"/>
</dbReference>
<feature type="domain" description="PAS" evidence="15">
    <location>
        <begin position="1090"/>
        <end position="1160"/>
    </location>
</feature>
<dbReference type="SMART" id="SM00086">
    <property type="entry name" value="PAC"/>
    <property type="match status" value="9"/>
</dbReference>
<comment type="catalytic activity">
    <reaction evidence="1">
        <text>ATP + protein L-histidine = ADP + protein N-phospho-L-histidine.</text>
        <dbReference type="EC" id="2.7.13.3"/>
    </reaction>
</comment>
<evidence type="ECO:0000256" key="5">
    <source>
        <dbReference type="ARBA" id="ARBA00022741"/>
    </source>
</evidence>
<dbReference type="eggNOG" id="COG2205">
    <property type="taxonomic scope" value="Bacteria"/>
</dbReference>
<dbReference type="PROSITE" id="PS50112">
    <property type="entry name" value="PAS"/>
    <property type="match status" value="8"/>
</dbReference>
<dbReference type="Pfam" id="PF00072">
    <property type="entry name" value="Response_reg"/>
    <property type="match status" value="1"/>
</dbReference>
<dbReference type="GO" id="GO:0005524">
    <property type="term" value="F:ATP binding"/>
    <property type="evidence" value="ECO:0007669"/>
    <property type="project" value="UniProtKB-KW"/>
</dbReference>
<dbReference type="InterPro" id="IPR013655">
    <property type="entry name" value="PAS_fold_3"/>
</dbReference>
<dbReference type="FunFam" id="3.30.565.10:FF:000010">
    <property type="entry name" value="Sensor histidine kinase RcsC"/>
    <property type="match status" value="1"/>
</dbReference>
<reference evidence="17 18" key="1">
    <citation type="submission" date="2007-10" db="EMBL/GenBank/DDBJ databases">
        <title>Complete sequence of Desulfococcus oleovorans Hxd3.</title>
        <authorList>
            <consortium name="US DOE Joint Genome Institute"/>
            <person name="Copeland A."/>
            <person name="Lucas S."/>
            <person name="Lapidus A."/>
            <person name="Barry K."/>
            <person name="Glavina del Rio T."/>
            <person name="Dalin E."/>
            <person name="Tice H."/>
            <person name="Pitluck S."/>
            <person name="Kiss H."/>
            <person name="Brettin T."/>
            <person name="Bruce D."/>
            <person name="Detter J.C."/>
            <person name="Han C."/>
            <person name="Schmutz J."/>
            <person name="Larimer F."/>
            <person name="Land M."/>
            <person name="Hauser L."/>
            <person name="Kyrpides N."/>
            <person name="Kim E."/>
            <person name="Wawrik B."/>
            <person name="Richardson P."/>
        </authorList>
    </citation>
    <scope>NUCLEOTIDE SEQUENCE [LARGE SCALE GENOMIC DNA]</scope>
    <source>
        <strain evidence="18">DSM 6200 / JCM 39069 / Hxd3</strain>
    </source>
</reference>
<accession>A8ZWI3</accession>
<feature type="domain" description="PAS" evidence="15">
    <location>
        <begin position="955"/>
        <end position="1026"/>
    </location>
</feature>
<organism evidence="17 18">
    <name type="scientific">Desulfosudis oleivorans (strain DSM 6200 / JCM 39069 / Hxd3)</name>
    <name type="common">Desulfococcus oleovorans</name>
    <dbReference type="NCBI Taxonomy" id="96561"/>
    <lineage>
        <taxon>Bacteria</taxon>
        <taxon>Pseudomonadati</taxon>
        <taxon>Thermodesulfobacteriota</taxon>
        <taxon>Desulfobacteria</taxon>
        <taxon>Desulfobacterales</taxon>
        <taxon>Desulfosudaceae</taxon>
        <taxon>Desulfosudis</taxon>
    </lineage>
</organism>
<comment type="subunit">
    <text evidence="9">At low DSF concentrations, interacts with RpfF.</text>
</comment>
<dbReference type="SMART" id="SM00091">
    <property type="entry name" value="PAS"/>
    <property type="match status" value="9"/>
</dbReference>
<evidence type="ECO:0000256" key="8">
    <source>
        <dbReference type="ARBA" id="ARBA00023012"/>
    </source>
</evidence>
<feature type="domain" description="PAS" evidence="15">
    <location>
        <begin position="820"/>
        <end position="891"/>
    </location>
</feature>
<feature type="domain" description="Histidine kinase" evidence="13">
    <location>
        <begin position="1425"/>
        <end position="1646"/>
    </location>
</feature>
<evidence type="ECO:0000259" key="16">
    <source>
        <dbReference type="PROSITE" id="PS50113"/>
    </source>
</evidence>
<dbReference type="InterPro" id="IPR004358">
    <property type="entry name" value="Sig_transdc_His_kin-like_C"/>
</dbReference>
<dbReference type="SUPFAM" id="SSF52172">
    <property type="entry name" value="CheY-like"/>
    <property type="match status" value="1"/>
</dbReference>
<dbReference type="InterPro" id="IPR005467">
    <property type="entry name" value="His_kinase_dom"/>
</dbReference>
<evidence type="ECO:0000256" key="11">
    <source>
        <dbReference type="PROSITE-ProRule" id="PRU00169"/>
    </source>
</evidence>
<dbReference type="Gene3D" id="1.10.287.130">
    <property type="match status" value="1"/>
</dbReference>
<feature type="domain" description="PAC" evidence="16">
    <location>
        <begin position="362"/>
        <end position="414"/>
    </location>
</feature>
<dbReference type="InterPro" id="IPR001610">
    <property type="entry name" value="PAC"/>
</dbReference>
<evidence type="ECO:0000256" key="1">
    <source>
        <dbReference type="ARBA" id="ARBA00000085"/>
    </source>
</evidence>
<dbReference type="Gene3D" id="3.30.450.20">
    <property type="entry name" value="PAS domain"/>
    <property type="match status" value="9"/>
</dbReference>
<dbReference type="InterPro" id="IPR003594">
    <property type="entry name" value="HATPase_dom"/>
</dbReference>
<dbReference type="Pfam" id="PF00512">
    <property type="entry name" value="HisKA"/>
    <property type="match status" value="1"/>
</dbReference>
<feature type="domain" description="Response regulatory" evidence="14">
    <location>
        <begin position="1672"/>
        <end position="1790"/>
    </location>
</feature>
<dbReference type="InterPro" id="IPR003661">
    <property type="entry name" value="HisK_dim/P_dom"/>
</dbReference>
<protein>
    <recommendedName>
        <fullName evidence="10">Sensory/regulatory protein RpfC</fullName>
        <ecNumber evidence="2">2.7.13.3</ecNumber>
    </recommendedName>
</protein>
<dbReference type="PROSITE" id="PS50113">
    <property type="entry name" value="PAC"/>
    <property type="match status" value="9"/>
</dbReference>
<dbReference type="SUPFAM" id="SSF55785">
    <property type="entry name" value="PYP-like sensor domain (PAS domain)"/>
    <property type="match status" value="9"/>
</dbReference>
<dbReference type="EC" id="2.7.13.3" evidence="2"/>
<keyword evidence="7" id="KW-0067">ATP-binding</keyword>
<keyword evidence="8" id="KW-0902">Two-component regulatory system</keyword>
<feature type="domain" description="PAS" evidence="15">
    <location>
        <begin position="550"/>
        <end position="621"/>
    </location>
</feature>
<dbReference type="CDD" id="cd00082">
    <property type="entry name" value="HisKA"/>
    <property type="match status" value="1"/>
</dbReference>
<dbReference type="Pfam" id="PF13426">
    <property type="entry name" value="PAS_9"/>
    <property type="match status" value="7"/>
</dbReference>
<dbReference type="NCBIfam" id="TIGR00229">
    <property type="entry name" value="sensory_box"/>
    <property type="match status" value="9"/>
</dbReference>
<name>A8ZWI3_DESOH</name>
<dbReference type="STRING" id="96561.Dole_0981"/>
<dbReference type="HOGENOM" id="CLU_238332_0_0_7"/>
<dbReference type="Proteomes" id="UP000008561">
    <property type="component" value="Chromosome"/>
</dbReference>
<dbReference type="PRINTS" id="PR00344">
    <property type="entry name" value="BCTRLSENSOR"/>
</dbReference>
<gene>
    <name evidence="17" type="ordered locus">Dole_0981</name>
</gene>
<feature type="domain" description="PAC" evidence="16">
    <location>
        <begin position="767"/>
        <end position="819"/>
    </location>
</feature>
<dbReference type="SMART" id="SM00387">
    <property type="entry name" value="HATPase_c"/>
    <property type="match status" value="1"/>
</dbReference>
<dbReference type="PANTHER" id="PTHR45339">
    <property type="entry name" value="HYBRID SIGNAL TRANSDUCTION HISTIDINE KINASE J"/>
    <property type="match status" value="1"/>
</dbReference>
<evidence type="ECO:0000259" key="15">
    <source>
        <dbReference type="PROSITE" id="PS50112"/>
    </source>
</evidence>
<feature type="coiled-coil region" evidence="12">
    <location>
        <begin position="803"/>
        <end position="830"/>
    </location>
</feature>
<dbReference type="Gene3D" id="3.30.565.10">
    <property type="entry name" value="Histidine kinase-like ATPase, C-terminal domain"/>
    <property type="match status" value="1"/>
</dbReference>
<keyword evidence="5" id="KW-0547">Nucleotide-binding</keyword>
<feature type="domain" description="PAS" evidence="15">
    <location>
        <begin position="26"/>
        <end position="96"/>
    </location>
</feature>
<proteinExistence type="predicted"/>
<dbReference type="SMART" id="SM00448">
    <property type="entry name" value="REC"/>
    <property type="match status" value="1"/>
</dbReference>
<keyword evidence="4 17" id="KW-0808">Transferase</keyword>
<dbReference type="InterPro" id="IPR000700">
    <property type="entry name" value="PAS-assoc_C"/>
</dbReference>
<dbReference type="eggNOG" id="COG2202">
    <property type="taxonomic scope" value="Bacteria"/>
</dbReference>
<dbReference type="Pfam" id="PF08447">
    <property type="entry name" value="PAS_3"/>
    <property type="match status" value="2"/>
</dbReference>
<keyword evidence="6 17" id="KW-0418">Kinase</keyword>
<feature type="domain" description="PAC" evidence="16">
    <location>
        <begin position="497"/>
        <end position="549"/>
    </location>
</feature>
<dbReference type="CDD" id="cd16922">
    <property type="entry name" value="HATPase_EvgS-ArcB-TorS-like"/>
    <property type="match status" value="1"/>
</dbReference>
<dbReference type="SUPFAM" id="SSF47384">
    <property type="entry name" value="Homodimeric domain of signal transducing histidine kinase"/>
    <property type="match status" value="1"/>
</dbReference>
<dbReference type="InterPro" id="IPR001789">
    <property type="entry name" value="Sig_transdc_resp-reg_receiver"/>
</dbReference>
<feature type="domain" description="PAC" evidence="16">
    <location>
        <begin position="1164"/>
        <end position="1216"/>
    </location>
</feature>
<dbReference type="Pfam" id="PF02518">
    <property type="entry name" value="HATPase_c"/>
    <property type="match status" value="1"/>
</dbReference>
<evidence type="ECO:0000256" key="4">
    <source>
        <dbReference type="ARBA" id="ARBA00022679"/>
    </source>
</evidence>
<dbReference type="eggNOG" id="COG0784">
    <property type="taxonomic scope" value="Bacteria"/>
</dbReference>
<feature type="domain" description="PAS" evidence="15">
    <location>
        <begin position="415"/>
        <end position="486"/>
    </location>
</feature>
<evidence type="ECO:0000259" key="14">
    <source>
        <dbReference type="PROSITE" id="PS50110"/>
    </source>
</evidence>
<keyword evidence="3 11" id="KW-0597">Phosphoprotein</keyword>
<dbReference type="FunFam" id="1.10.287.130:FF:000002">
    <property type="entry name" value="Two-component osmosensing histidine kinase"/>
    <property type="match status" value="1"/>
</dbReference>
<dbReference type="PROSITE" id="PS50110">
    <property type="entry name" value="RESPONSE_REGULATORY"/>
    <property type="match status" value="1"/>
</dbReference>
<dbReference type="SMART" id="SM00388">
    <property type="entry name" value="HisKA"/>
    <property type="match status" value="1"/>
</dbReference>
<keyword evidence="12" id="KW-0175">Coiled coil</keyword>
<dbReference type="PANTHER" id="PTHR45339:SF1">
    <property type="entry name" value="HYBRID SIGNAL TRANSDUCTION HISTIDINE KINASE J"/>
    <property type="match status" value="1"/>
</dbReference>
<dbReference type="CDD" id="cd00130">
    <property type="entry name" value="PAS"/>
    <property type="match status" value="9"/>
</dbReference>
<evidence type="ECO:0000256" key="9">
    <source>
        <dbReference type="ARBA" id="ARBA00064003"/>
    </source>
</evidence>
<feature type="modified residue" description="4-aspartylphosphate" evidence="11">
    <location>
        <position position="1721"/>
    </location>
</feature>
<feature type="coiled-coil region" evidence="12">
    <location>
        <begin position="1073"/>
        <end position="1100"/>
    </location>
</feature>
<evidence type="ECO:0000313" key="18">
    <source>
        <dbReference type="Proteomes" id="UP000008561"/>
    </source>
</evidence>
<evidence type="ECO:0000256" key="12">
    <source>
        <dbReference type="SAM" id="Coils"/>
    </source>
</evidence>
<dbReference type="PROSITE" id="PS50109">
    <property type="entry name" value="HIS_KIN"/>
    <property type="match status" value="1"/>
</dbReference>
<keyword evidence="18" id="KW-1185">Reference proteome</keyword>
<dbReference type="GO" id="GO:0000155">
    <property type="term" value="F:phosphorelay sensor kinase activity"/>
    <property type="evidence" value="ECO:0007669"/>
    <property type="project" value="InterPro"/>
</dbReference>
<dbReference type="InterPro" id="IPR036097">
    <property type="entry name" value="HisK_dim/P_sf"/>
</dbReference>
<sequence length="1791" mass="200343">MGIKKFFDRLLSPPPDTARIQELLRTEEHYHLLANHIHEVIFTMDMDFKYTYISPSVEHQRGFTVEEAIHLPFDKNVTPASVEKIIDLVTRGISANREGRGPTPPQTITIEVYCKDGSTRWSELTGDFLYDKNGNPTGLIGVSRYVDDREEVREELIRFKQAIDGTSEAIGFSTPSRHHVYHNKAFARLFGYDTPEDLETAGGPVTRFKDPRTAEDLFSTIVSGRPWSGEVVMIDRNGREFIALHRADAIRDRNGEITLLMGSIIDISALKKRDTEFRQQESLYRLLAENTSEIVSIIDLKDLSHRYLSPSVEKIRGFTLEEAMGHSLDQVLAPASHELAITAITEELARDGQPGVDPDRHRVLELEQLRKDGSTVWTELVASFLRDTEGKPTSILTAARDITERKKAEAAIRESETRYRMVAENIGEVIYIFDLNALRYTYASPSVRHTYGYTVEESLSLPIDKVFTPDSINRILETIEKELALEGKPGVDPDRHVTLELEQYHKNGSVLWIETTVKGLRDETGRLVSVVGVSRDITERKKAEAAIRQSEARYRLLAENISEIIYIFDITRLQYAYVSPSVSTVCGYTPEELLTIPLDTLVTPSSFDRVVERLTEELQKNGKSGVDPDRAVTLELEVYHKDGSLLWMETTVKAVRDETGHPGLVAGVARNITERKTAEAAIREREKLYRLLADNITEMISIIDIETQKHLYISPSVEHVRGFTVEEVLVQPFDRIFTSESYRLAMATLAEEIEKDGKPGVDPDRAVTLELEQFRKDGSTIWTEVVVTFLRDASGRPASMLAAARDISERKRAENAIRKSEERYRMLAENISEVIYILDSDTFTFRYVTPSVEKLHGLSPEVFMKLPLARVLTPETLAKVTRTIQTELAQDGSPGLDPDRFVSLDMEAYRADGSTVWVENTARFLRDDNGRPVSILGVARDISERKRAETAIRKSEERYRMLAENISEAIFTIDLATLKHTYASPSVKQMYGFTPEEFIARPIEQVIVPKSLDRLIVAVAAELDKDGKPGVDPDRNVTLELELYRKDGSSVWVEASAKALRNADGELVAALGVARDISERRKAEQALRESEEKFRTLVEKTNELIFSMSPKGVYTYMSPNVKELMGADAADVVGRNYAENIHRDDRPSCEADVRTLVETGVLPEGREYRVQHKNGSWRWHETSLSAQKDKAGNVASIIGIARDVTDRKASEAAHNRLLSWHAGINRIHDRLLSADNLEDRLKVITDGVVDSFDSLLCRIWIMGAPDRCDGRCPHGRDKKSARLCRGVSQCLHLTASSGDTDRTDGYYSRVPLGYEGIQWIEGREVPGFLTNDAQNTPIVKDRDWIDKNSIVSFTGRQLRDNAGNVIGALVSFATHAVDREEYEMYSNLANTASQVVLSSLAEASTKQAKEAAEAASRAKSEFLANMSHEIRTPMNGVIGMTDLLLDTDLTEEQLEYAESVRSSAESLLVIINDVLDFSKIEAGKLKLEEIDFDLEKLLKEVNDTMAPRARRKRIRHDVILKEEVPSLLKGDPVRLRQILFNLCENAVKFTEAGSVKVAVSAPHQTDTTATLLFEVTDTGIGIAPEHHQAIFESFSQVDASTTRQYGGTGLGLAITKRLVSLLDGEIGVTSEPGKGSTFWFTLALEKQPQQKAGDSVGETPVPAFSGSIRPLRILLVEDSAISRRVLLQMLDKMGHTATIAVNGAEAVKLFSRQSFDMVLMDIQMPVMDGIAATKQIKSMQKETGKKVPVIAITANAMAGDRERILSQGLDDYVAKPVKMETLADAIRRNTV</sequence>
<feature type="domain" description="PAC" evidence="16">
    <location>
        <begin position="227"/>
        <end position="279"/>
    </location>
</feature>
<feature type="domain" description="PAC" evidence="16">
    <location>
        <begin position="1037"/>
        <end position="1089"/>
    </location>
</feature>
<feature type="domain" description="PAS" evidence="15">
    <location>
        <begin position="280"/>
        <end position="351"/>
    </location>
</feature>
<feature type="domain" description="PAS" evidence="15">
    <location>
        <begin position="685"/>
        <end position="756"/>
    </location>
</feature>
<dbReference type="KEGG" id="dol:Dole_0981"/>
<dbReference type="CDD" id="cd17546">
    <property type="entry name" value="REC_hyHK_CKI1_RcsC-like"/>
    <property type="match status" value="1"/>
</dbReference>
<evidence type="ECO:0000256" key="10">
    <source>
        <dbReference type="ARBA" id="ARBA00068150"/>
    </source>
</evidence>
<dbReference type="InterPro" id="IPR036890">
    <property type="entry name" value="HATPase_C_sf"/>
</dbReference>
<dbReference type="InterPro" id="IPR000014">
    <property type="entry name" value="PAS"/>
</dbReference>
<feature type="domain" description="PAC" evidence="16">
    <location>
        <begin position="902"/>
        <end position="954"/>
    </location>
</feature>
<dbReference type="Gene3D" id="3.40.50.2300">
    <property type="match status" value="1"/>
</dbReference>
<evidence type="ECO:0000256" key="2">
    <source>
        <dbReference type="ARBA" id="ARBA00012438"/>
    </source>
</evidence>
<feature type="domain" description="PAC" evidence="16">
    <location>
        <begin position="106"/>
        <end position="158"/>
    </location>
</feature>
<evidence type="ECO:0000259" key="13">
    <source>
        <dbReference type="PROSITE" id="PS50109"/>
    </source>
</evidence>
<evidence type="ECO:0000256" key="3">
    <source>
        <dbReference type="ARBA" id="ARBA00022553"/>
    </source>
</evidence>
<feature type="domain" description="PAC" evidence="16">
    <location>
        <begin position="632"/>
        <end position="684"/>
    </location>
</feature>
<dbReference type="SUPFAM" id="SSF55874">
    <property type="entry name" value="ATPase domain of HSP90 chaperone/DNA topoisomerase II/histidine kinase"/>
    <property type="match status" value="1"/>
</dbReference>
<evidence type="ECO:0000313" key="17">
    <source>
        <dbReference type="EMBL" id="ABW66791.1"/>
    </source>
</evidence>
<evidence type="ECO:0000256" key="6">
    <source>
        <dbReference type="ARBA" id="ARBA00022777"/>
    </source>
</evidence>